<keyword evidence="5" id="KW-1185">Reference proteome</keyword>
<evidence type="ECO:0000313" key="5">
    <source>
        <dbReference type="Proteomes" id="UP001302719"/>
    </source>
</evidence>
<dbReference type="RefSeq" id="WP_312645681.1">
    <property type="nucleotide sequence ID" value="NZ_CP116967.1"/>
</dbReference>
<sequence>MTRHLHIDAFSGVSGDMFLGALVDTGVPLSALEKGLKGLGIKGYRLREQQVIRNSIRATKVDVDIHKGFTKPLSLATIKKTLKNSRLSDTIRRQALHTFQLLAEAEGRVHGQEPNKVHFHEVGVIDSLVDIVGTLLGFAHLNITTVSFSPINLGAGTISTAHGLLPVPGPAVAHMAQGIPILSNGPAIEFTTPTGIALVKTLSQDCKPLPPLTPQTVGYGAGTANPHGWPNVLRLFVGVQDSDSLNHTERIIQLETNIDDMNPQLYEMIMERLFEAGALDVTLTPTIMKRSRPGTIVTVIAFSQNLQALQSILFSETSTLGIRIQEMDRAILPRSFQTIRLLGGSVRMKIAGLGQGRFKVTPEYRDCVALAERTRQPVQTIIDLAHRTDVSAKTPSTRKTSPAKLARLK</sequence>
<feature type="compositionally biased region" description="Polar residues" evidence="3">
    <location>
        <begin position="391"/>
        <end position="400"/>
    </location>
</feature>
<reference evidence="4 5" key="1">
    <citation type="submission" date="2023-01" db="EMBL/GenBank/DDBJ databases">
        <title>Cultivation and genomic characterization of new, ubiquitous marine nitrite-oxidizing bacteria from the Nitrospirales.</title>
        <authorList>
            <person name="Mueller A.J."/>
            <person name="Daebeler A."/>
            <person name="Herbold C.W."/>
            <person name="Kirkegaard R.H."/>
            <person name="Daims H."/>
        </authorList>
    </citation>
    <scope>NUCLEOTIDE SEQUENCE [LARGE SCALE GENOMIC DNA]</scope>
    <source>
        <strain evidence="4 5">VA</strain>
    </source>
</reference>
<dbReference type="AlphaFoldDB" id="A0AA96GCS7"/>
<proteinExistence type="inferred from homology"/>
<dbReference type="Gene3D" id="3.30.70.1380">
    <property type="entry name" value="Transcriptional regulatory protein pf0864 domain like"/>
    <property type="match status" value="1"/>
</dbReference>
<dbReference type="NCBIfam" id="TIGR00299">
    <property type="entry name" value="nickel pincer cofactor biosynthesis protein LarC"/>
    <property type="match status" value="1"/>
</dbReference>
<dbReference type="HAMAP" id="MF_01074">
    <property type="entry name" value="LarC"/>
    <property type="match status" value="1"/>
</dbReference>
<dbReference type="InterPro" id="IPR002822">
    <property type="entry name" value="Ni_insertion"/>
</dbReference>
<dbReference type="EMBL" id="CP116967">
    <property type="protein sequence ID" value="WNM59042.1"/>
    <property type="molecule type" value="Genomic_DNA"/>
</dbReference>
<protein>
    <recommendedName>
        <fullName evidence="2">Putative nickel insertion protein</fullName>
    </recommendedName>
</protein>
<evidence type="ECO:0000256" key="2">
    <source>
        <dbReference type="HAMAP-Rule" id="MF_01074"/>
    </source>
</evidence>
<evidence type="ECO:0000313" key="4">
    <source>
        <dbReference type="EMBL" id="WNM59042.1"/>
    </source>
</evidence>
<comment type="similarity">
    <text evidence="2">Belongs to the LarC family.</text>
</comment>
<dbReference type="GO" id="GO:0016829">
    <property type="term" value="F:lyase activity"/>
    <property type="evidence" value="ECO:0007669"/>
    <property type="project" value="UniProtKB-UniRule"/>
</dbReference>
<dbReference type="Pfam" id="PF01969">
    <property type="entry name" value="Ni_insertion"/>
    <property type="match status" value="1"/>
</dbReference>
<keyword evidence="2" id="KW-0456">Lyase</keyword>
<dbReference type="GO" id="GO:0016151">
    <property type="term" value="F:nickel cation binding"/>
    <property type="evidence" value="ECO:0007669"/>
    <property type="project" value="UniProtKB-UniRule"/>
</dbReference>
<dbReference type="PANTHER" id="PTHR36566">
    <property type="entry name" value="NICKEL INSERTION PROTEIN-RELATED"/>
    <property type="match status" value="1"/>
</dbReference>
<dbReference type="KEGG" id="nall:PP769_04565"/>
<organism evidence="4 5">
    <name type="scientific">Candidatus Nitrospira allomarina</name>
    <dbReference type="NCBI Taxonomy" id="3020900"/>
    <lineage>
        <taxon>Bacteria</taxon>
        <taxon>Pseudomonadati</taxon>
        <taxon>Nitrospirota</taxon>
        <taxon>Nitrospiria</taxon>
        <taxon>Nitrospirales</taxon>
        <taxon>Nitrospiraceae</taxon>
        <taxon>Nitrospira</taxon>
    </lineage>
</organism>
<dbReference type="Proteomes" id="UP001302719">
    <property type="component" value="Chromosome"/>
</dbReference>
<feature type="region of interest" description="Disordered" evidence="3">
    <location>
        <begin position="389"/>
        <end position="409"/>
    </location>
</feature>
<keyword evidence="1 2" id="KW-0533">Nickel</keyword>
<name>A0AA96GCS7_9BACT</name>
<gene>
    <name evidence="4" type="primary">larC</name>
    <name evidence="4" type="ORF">PP769_04565</name>
</gene>
<accession>A0AA96GCS7</accession>
<dbReference type="PANTHER" id="PTHR36566:SF1">
    <property type="entry name" value="PYRIDINIUM-3,5-BISTHIOCARBOXYLIC ACID MONONUCLEOTIDE NICKEL INSERTION PROTEIN"/>
    <property type="match status" value="1"/>
</dbReference>
<evidence type="ECO:0000256" key="1">
    <source>
        <dbReference type="ARBA" id="ARBA00022596"/>
    </source>
</evidence>
<evidence type="ECO:0000256" key="3">
    <source>
        <dbReference type="SAM" id="MobiDB-lite"/>
    </source>
</evidence>